<dbReference type="Gene3D" id="3.30.70.1230">
    <property type="entry name" value="Nucleotide cyclase"/>
    <property type="match status" value="1"/>
</dbReference>
<protein>
    <submittedName>
        <fullName evidence="3">Adenylate cyclase 1</fullName>
    </submittedName>
</protein>
<dbReference type="eggNOG" id="COG2114">
    <property type="taxonomic scope" value="Bacteria"/>
</dbReference>
<organism evidence="3 4">
    <name type="scientific">Myxococcus stipitatus (strain DSM 14675 / JCM 12634 / Mx s8)</name>
    <dbReference type="NCBI Taxonomy" id="1278073"/>
    <lineage>
        <taxon>Bacteria</taxon>
        <taxon>Pseudomonadati</taxon>
        <taxon>Myxococcota</taxon>
        <taxon>Myxococcia</taxon>
        <taxon>Myxococcales</taxon>
        <taxon>Cystobacterineae</taxon>
        <taxon>Myxococcaceae</taxon>
        <taxon>Myxococcus</taxon>
    </lineage>
</organism>
<accession>L7UKW3</accession>
<dbReference type="AlphaFoldDB" id="L7UKW3"/>
<feature type="transmembrane region" description="Helical" evidence="1">
    <location>
        <begin position="133"/>
        <end position="151"/>
    </location>
</feature>
<dbReference type="GO" id="GO:0004016">
    <property type="term" value="F:adenylate cyclase activity"/>
    <property type="evidence" value="ECO:0007669"/>
    <property type="project" value="UniProtKB-ARBA"/>
</dbReference>
<dbReference type="SMART" id="SM00044">
    <property type="entry name" value="CYCc"/>
    <property type="match status" value="1"/>
</dbReference>
<dbReference type="EMBL" id="CP004025">
    <property type="protein sequence ID" value="AGC48535.1"/>
    <property type="molecule type" value="Genomic_DNA"/>
</dbReference>
<dbReference type="GO" id="GO:0035556">
    <property type="term" value="P:intracellular signal transduction"/>
    <property type="evidence" value="ECO:0007669"/>
    <property type="project" value="InterPro"/>
</dbReference>
<dbReference type="OrthoDB" id="9806735at2"/>
<evidence type="ECO:0000256" key="1">
    <source>
        <dbReference type="SAM" id="Phobius"/>
    </source>
</evidence>
<feature type="domain" description="Guanylate cyclase" evidence="2">
    <location>
        <begin position="225"/>
        <end position="357"/>
    </location>
</feature>
<keyword evidence="1" id="KW-1133">Transmembrane helix</keyword>
<gene>
    <name evidence="3" type="ordered locus">MYSTI_07263</name>
</gene>
<dbReference type="Pfam" id="PF00211">
    <property type="entry name" value="Guanylate_cyc"/>
    <property type="match status" value="1"/>
</dbReference>
<evidence type="ECO:0000259" key="2">
    <source>
        <dbReference type="PROSITE" id="PS50125"/>
    </source>
</evidence>
<proteinExistence type="predicted"/>
<evidence type="ECO:0000313" key="4">
    <source>
        <dbReference type="Proteomes" id="UP000011131"/>
    </source>
</evidence>
<dbReference type="SUPFAM" id="SSF55073">
    <property type="entry name" value="Nucleotide cyclase"/>
    <property type="match status" value="1"/>
</dbReference>
<dbReference type="InterPro" id="IPR029787">
    <property type="entry name" value="Nucleotide_cyclase"/>
</dbReference>
<dbReference type="CDD" id="cd07302">
    <property type="entry name" value="CHD"/>
    <property type="match status" value="1"/>
</dbReference>
<dbReference type="PROSITE" id="PS50125">
    <property type="entry name" value="GUANYLATE_CYCLASE_2"/>
    <property type="match status" value="1"/>
</dbReference>
<feature type="transmembrane region" description="Helical" evidence="1">
    <location>
        <begin position="157"/>
        <end position="176"/>
    </location>
</feature>
<keyword evidence="1" id="KW-0472">Membrane</keyword>
<dbReference type="STRING" id="1278073.MYSTI_07263"/>
<dbReference type="RefSeq" id="WP_015352789.1">
    <property type="nucleotide sequence ID" value="NC_020126.1"/>
</dbReference>
<feature type="transmembrane region" description="Helical" evidence="1">
    <location>
        <begin position="48"/>
        <end position="66"/>
    </location>
</feature>
<dbReference type="PANTHER" id="PTHR43081:SF1">
    <property type="entry name" value="ADENYLATE CYCLASE, TERMINAL-DIFFERENTIATION SPECIFIC"/>
    <property type="match status" value="1"/>
</dbReference>
<dbReference type="InterPro" id="IPR050697">
    <property type="entry name" value="Adenylyl/Guanylyl_Cyclase_3/4"/>
</dbReference>
<dbReference type="HOGENOM" id="CLU_670673_0_0_7"/>
<name>L7UKW3_MYXSD</name>
<dbReference type="InterPro" id="IPR001054">
    <property type="entry name" value="A/G_cyclase"/>
</dbReference>
<sequence>MRMLPQVEDTLQRRLEAWRAQVGEWLNRFRVIAVTCWLGMSWVFEWRMPMGVLGAYLLLALALWAGARRFPALGRVPALGLVFLDMPAIFALQGMAIRTVQNENGVPTALLALGVYIVLVVLASLVTLSRVTVVLATALAIGLEMGLVILAGIQWELLLPGIVLVMVLGALSSAFITRQVLGLVQQVAREEVSLARLGRYFSPEVARRIAQQGSDTGRGEHREVTLLFSDIRGFTSMSERMDSPQVVTLLNEYLTRMVEVVFRHGGTLDKFIGDGILAYFGAPMDLPGHPKAAVACGLAMLEALESLNTERVARGEEPLRIGIGIHTGRVVVGDVGSEQRREYTVIGDAVNLASRIEGLTKKVGVAMLVSEATRVRCEEDPGVHFEPAAPLPVAGKSEPVSTFVPARHPPRVIAG</sequence>
<dbReference type="KEGG" id="msd:MYSTI_07263"/>
<dbReference type="GO" id="GO:0006171">
    <property type="term" value="P:cAMP biosynthetic process"/>
    <property type="evidence" value="ECO:0007669"/>
    <property type="project" value="TreeGrafter"/>
</dbReference>
<evidence type="ECO:0000313" key="3">
    <source>
        <dbReference type="EMBL" id="AGC48535.1"/>
    </source>
</evidence>
<keyword evidence="4" id="KW-1185">Reference proteome</keyword>
<dbReference type="PANTHER" id="PTHR43081">
    <property type="entry name" value="ADENYLATE CYCLASE, TERMINAL-DIFFERENTIATION SPECIFIC-RELATED"/>
    <property type="match status" value="1"/>
</dbReference>
<dbReference type="Proteomes" id="UP000011131">
    <property type="component" value="Chromosome"/>
</dbReference>
<reference evidence="3 4" key="1">
    <citation type="journal article" date="2013" name="Genome Announc.">
        <title>Complete genome sequence of Myxococcus stipitatus strain DSM 14675, a fruiting myxobacterium.</title>
        <authorList>
            <person name="Huntley S."/>
            <person name="Kneip S."/>
            <person name="Treuner-Lange A."/>
            <person name="Sogaard-Andersen L."/>
        </authorList>
    </citation>
    <scope>NUCLEOTIDE SEQUENCE [LARGE SCALE GENOMIC DNA]</scope>
    <source>
        <strain evidence="4">DSM 14675 / JCM 12634 / Mx s8</strain>
    </source>
</reference>
<dbReference type="PATRIC" id="fig|1278073.3.peg.7380"/>
<feature type="transmembrane region" description="Helical" evidence="1">
    <location>
        <begin position="109"/>
        <end position="126"/>
    </location>
</feature>
<feature type="transmembrane region" description="Helical" evidence="1">
    <location>
        <begin position="78"/>
        <end position="97"/>
    </location>
</feature>
<keyword evidence="1" id="KW-0812">Transmembrane</keyword>